<feature type="domain" description="Copper amine oxidase-like N-terminal" evidence="3">
    <location>
        <begin position="45"/>
        <end position="90"/>
    </location>
</feature>
<sequence length="236" mass="26245">MKFQRIKDVCLGATVAALVMGAAPAAYAKVANMDIPVMFNNIKIVVDGKELKTDKEPFIYEGTTYLPVRAVGEAVGKNVTWDAASKTVILGETEQKEQEKEPEQPEETTSDNDSRLGKLSSKPSTNVNNMKIQCTGVRESAGYIDGIEVDFKFTNNSDFEQTVVLDSLEVNNKEVEGYLYASVLGDRSETDRLTIEDSDLKSAGIDKIYNISVVFRVYNHDDWDDVTTNEMIMNFN</sequence>
<dbReference type="EMBL" id="FRAH01000065">
    <property type="protein sequence ID" value="SHL08084.1"/>
    <property type="molecule type" value="Genomic_DNA"/>
</dbReference>
<reference evidence="4 5" key="1">
    <citation type="submission" date="2016-11" db="EMBL/GenBank/DDBJ databases">
        <authorList>
            <person name="Jaros S."/>
            <person name="Januszkiewicz K."/>
            <person name="Wedrychowicz H."/>
        </authorList>
    </citation>
    <scope>NUCLEOTIDE SEQUENCE [LARGE SCALE GENOMIC DNA]</scope>
    <source>
        <strain evidence="4 5">DSM 14214</strain>
    </source>
</reference>
<organism evidence="4 5">
    <name type="scientific">Anaerotignum lactatifermentans DSM 14214</name>
    <dbReference type="NCBI Taxonomy" id="1121323"/>
    <lineage>
        <taxon>Bacteria</taxon>
        <taxon>Bacillati</taxon>
        <taxon>Bacillota</taxon>
        <taxon>Clostridia</taxon>
        <taxon>Lachnospirales</taxon>
        <taxon>Anaerotignaceae</taxon>
        <taxon>Anaerotignum</taxon>
    </lineage>
</organism>
<dbReference type="Pfam" id="PF07833">
    <property type="entry name" value="Cu_amine_oxidN1"/>
    <property type="match status" value="1"/>
</dbReference>
<dbReference type="InterPro" id="IPR036582">
    <property type="entry name" value="Mao_N_sf"/>
</dbReference>
<dbReference type="InterPro" id="IPR012854">
    <property type="entry name" value="Cu_amine_oxidase-like_N"/>
</dbReference>
<dbReference type="RefSeq" id="WP_072852855.1">
    <property type="nucleotide sequence ID" value="NZ_FRAH01000065.1"/>
</dbReference>
<keyword evidence="2" id="KW-0732">Signal</keyword>
<protein>
    <submittedName>
        <fullName evidence="4">Copper amine oxidase N-terminal domain-containing protein</fullName>
    </submittedName>
</protein>
<evidence type="ECO:0000259" key="3">
    <source>
        <dbReference type="Pfam" id="PF07833"/>
    </source>
</evidence>
<evidence type="ECO:0000256" key="1">
    <source>
        <dbReference type="SAM" id="MobiDB-lite"/>
    </source>
</evidence>
<evidence type="ECO:0000313" key="5">
    <source>
        <dbReference type="Proteomes" id="UP000183975"/>
    </source>
</evidence>
<gene>
    <name evidence="4" type="ORF">SAMN02745138_02834</name>
</gene>
<dbReference type="Proteomes" id="UP000183975">
    <property type="component" value="Unassembled WGS sequence"/>
</dbReference>
<evidence type="ECO:0000256" key="2">
    <source>
        <dbReference type="SAM" id="SignalP"/>
    </source>
</evidence>
<dbReference type="Gene3D" id="3.30.457.10">
    <property type="entry name" value="Copper amine oxidase-like, N-terminal domain"/>
    <property type="match status" value="1"/>
</dbReference>
<evidence type="ECO:0000313" key="4">
    <source>
        <dbReference type="EMBL" id="SHL08084.1"/>
    </source>
</evidence>
<dbReference type="SUPFAM" id="SSF55383">
    <property type="entry name" value="Copper amine oxidase, domain N"/>
    <property type="match status" value="1"/>
</dbReference>
<name>A0A1M6XQ55_9FIRM</name>
<accession>A0A1M6XQ55</accession>
<dbReference type="AlphaFoldDB" id="A0A1M6XQ55"/>
<feature type="region of interest" description="Disordered" evidence="1">
    <location>
        <begin position="90"/>
        <end position="127"/>
    </location>
</feature>
<feature type="chain" id="PRO_5013065190" evidence="2">
    <location>
        <begin position="29"/>
        <end position="236"/>
    </location>
</feature>
<feature type="signal peptide" evidence="2">
    <location>
        <begin position="1"/>
        <end position="28"/>
    </location>
</feature>
<proteinExistence type="predicted"/>
<keyword evidence="5" id="KW-1185">Reference proteome</keyword>
<feature type="compositionally biased region" description="Basic and acidic residues" evidence="1">
    <location>
        <begin position="93"/>
        <end position="103"/>
    </location>
</feature>